<protein>
    <submittedName>
        <fullName evidence="1">Uncharacterized protein</fullName>
    </submittedName>
</protein>
<dbReference type="EMBL" id="OV170231">
    <property type="protein sequence ID" value="CAH0715939.1"/>
    <property type="molecule type" value="Genomic_DNA"/>
</dbReference>
<dbReference type="AlphaFoldDB" id="A0A8J9UAC0"/>
<evidence type="ECO:0000313" key="1">
    <source>
        <dbReference type="EMBL" id="CAH0715939.1"/>
    </source>
</evidence>
<dbReference type="Proteomes" id="UP000838878">
    <property type="component" value="Chromosome 11"/>
</dbReference>
<organism evidence="1 2">
    <name type="scientific">Brenthis ino</name>
    <name type="common">lesser marbled fritillary</name>
    <dbReference type="NCBI Taxonomy" id="405034"/>
    <lineage>
        <taxon>Eukaryota</taxon>
        <taxon>Metazoa</taxon>
        <taxon>Ecdysozoa</taxon>
        <taxon>Arthropoda</taxon>
        <taxon>Hexapoda</taxon>
        <taxon>Insecta</taxon>
        <taxon>Pterygota</taxon>
        <taxon>Neoptera</taxon>
        <taxon>Endopterygota</taxon>
        <taxon>Lepidoptera</taxon>
        <taxon>Glossata</taxon>
        <taxon>Ditrysia</taxon>
        <taxon>Papilionoidea</taxon>
        <taxon>Nymphalidae</taxon>
        <taxon>Heliconiinae</taxon>
        <taxon>Argynnini</taxon>
        <taxon>Brenthis</taxon>
    </lineage>
</organism>
<name>A0A8J9UAC0_9NEOP</name>
<gene>
    <name evidence="1" type="ORF">BINO364_LOCUS2799</name>
</gene>
<sequence>MRRYFPALTCIGQVGYSNRGHTRDENANNASHLMVLYCEAFNLIPKRSRRKEDYESFTQAVRAGERARDDAIAGIRHDHDHDHYLLSDAQLTSFCGSVQGAPCCVVRTVYCASKALCHCDLVIVVLLSEDRFKRSLIIAN</sequence>
<keyword evidence="2" id="KW-1185">Reference proteome</keyword>
<proteinExistence type="predicted"/>
<feature type="non-terminal residue" evidence="1">
    <location>
        <position position="140"/>
    </location>
</feature>
<evidence type="ECO:0000313" key="2">
    <source>
        <dbReference type="Proteomes" id="UP000838878"/>
    </source>
</evidence>
<reference evidence="1" key="1">
    <citation type="submission" date="2021-12" db="EMBL/GenBank/DDBJ databases">
        <authorList>
            <person name="Martin H S."/>
        </authorList>
    </citation>
    <scope>NUCLEOTIDE SEQUENCE</scope>
</reference>
<accession>A0A8J9UAC0</accession>